<dbReference type="Proteomes" id="UP000325315">
    <property type="component" value="Unassembled WGS sequence"/>
</dbReference>
<dbReference type="SUPFAM" id="SSF140996">
    <property type="entry name" value="Hermes dimerisation domain"/>
    <property type="match status" value="1"/>
</dbReference>
<name>A0A5B6VVK2_9ROSI</name>
<evidence type="ECO:0000313" key="3">
    <source>
        <dbReference type="Proteomes" id="UP000325315"/>
    </source>
</evidence>
<keyword evidence="3" id="KW-1185">Reference proteome</keyword>
<accession>A0A5B6VVK2</accession>
<protein>
    <submittedName>
        <fullName evidence="2">Zinc finger BED domain-containing protein RICESLEEPER 1-like</fullName>
    </submittedName>
</protein>
<evidence type="ECO:0000256" key="1">
    <source>
        <dbReference type="SAM" id="MobiDB-lite"/>
    </source>
</evidence>
<reference evidence="3" key="1">
    <citation type="journal article" date="2019" name="Plant Biotechnol. J.">
        <title>Genome sequencing of the Australian wild diploid species Gossypium australe highlights disease resistance and delayed gland morphogenesis.</title>
        <authorList>
            <person name="Cai Y."/>
            <person name="Cai X."/>
            <person name="Wang Q."/>
            <person name="Wang P."/>
            <person name="Zhang Y."/>
            <person name="Cai C."/>
            <person name="Xu Y."/>
            <person name="Wang K."/>
            <person name="Zhou Z."/>
            <person name="Wang C."/>
            <person name="Geng S."/>
            <person name="Li B."/>
            <person name="Dong Q."/>
            <person name="Hou Y."/>
            <person name="Wang H."/>
            <person name="Ai P."/>
            <person name="Liu Z."/>
            <person name="Yi F."/>
            <person name="Sun M."/>
            <person name="An G."/>
            <person name="Cheng J."/>
            <person name="Zhang Y."/>
            <person name="Shi Q."/>
            <person name="Xie Y."/>
            <person name="Shi X."/>
            <person name="Chang Y."/>
            <person name="Huang F."/>
            <person name="Chen Y."/>
            <person name="Hong S."/>
            <person name="Mi L."/>
            <person name="Sun Q."/>
            <person name="Zhang L."/>
            <person name="Zhou B."/>
            <person name="Peng R."/>
            <person name="Zhang X."/>
            <person name="Liu F."/>
        </authorList>
    </citation>
    <scope>NUCLEOTIDE SEQUENCE [LARGE SCALE GENOMIC DNA]</scope>
    <source>
        <strain evidence="3">cv. PA1801</strain>
    </source>
</reference>
<dbReference type="PANTHER" id="PTHR34396:SF25">
    <property type="entry name" value="BOUNDARY ELEMENT ASSOCIATED FACTOR"/>
    <property type="match status" value="1"/>
</dbReference>
<feature type="region of interest" description="Disordered" evidence="1">
    <location>
        <begin position="31"/>
        <end position="61"/>
    </location>
</feature>
<gene>
    <name evidence="2" type="ORF">EPI10_023620</name>
</gene>
<dbReference type="EMBL" id="SMMG02000005">
    <property type="protein sequence ID" value="KAA3473220.1"/>
    <property type="molecule type" value="Genomic_DNA"/>
</dbReference>
<dbReference type="InterPro" id="IPR053031">
    <property type="entry name" value="Cuticle_assoc_protein"/>
</dbReference>
<proteinExistence type="predicted"/>
<comment type="caution">
    <text evidence="2">The sequence shown here is derived from an EMBL/GenBank/DDBJ whole genome shotgun (WGS) entry which is preliminary data.</text>
</comment>
<dbReference type="GO" id="GO:1990837">
    <property type="term" value="F:sequence-specific double-stranded DNA binding"/>
    <property type="evidence" value="ECO:0007669"/>
    <property type="project" value="TreeGrafter"/>
</dbReference>
<dbReference type="AlphaFoldDB" id="A0A5B6VVK2"/>
<dbReference type="GO" id="GO:0005634">
    <property type="term" value="C:nucleus"/>
    <property type="evidence" value="ECO:0007669"/>
    <property type="project" value="TreeGrafter"/>
</dbReference>
<feature type="compositionally biased region" description="Low complexity" evidence="1">
    <location>
        <begin position="32"/>
        <end position="47"/>
    </location>
</feature>
<dbReference type="PANTHER" id="PTHR34396">
    <property type="entry name" value="OS03G0264950 PROTEIN-RELATED"/>
    <property type="match status" value="1"/>
</dbReference>
<evidence type="ECO:0000313" key="2">
    <source>
        <dbReference type="EMBL" id="KAA3473220.1"/>
    </source>
</evidence>
<sequence>MKLCQQYRKVDKILLWLCQCFRELASLDANVPTPSKPSTSTSCSSISLDDDESPVDSGLKDPSILPLTSRHTSSVWIDFTRKLVGDAIKAECNHCSKLLAGGRRANPIDKSDTLTLAPYEFHQEDERRDLLEMIILFEYPISMVEHYGFRKYSKTLQPGSKVSSHNTTKKDIMQRYVSKKENINTLLRKA</sequence>
<dbReference type="OrthoDB" id="1937726at2759"/>
<organism evidence="2 3">
    <name type="scientific">Gossypium australe</name>
    <dbReference type="NCBI Taxonomy" id="47621"/>
    <lineage>
        <taxon>Eukaryota</taxon>
        <taxon>Viridiplantae</taxon>
        <taxon>Streptophyta</taxon>
        <taxon>Embryophyta</taxon>
        <taxon>Tracheophyta</taxon>
        <taxon>Spermatophyta</taxon>
        <taxon>Magnoliopsida</taxon>
        <taxon>eudicotyledons</taxon>
        <taxon>Gunneridae</taxon>
        <taxon>Pentapetalae</taxon>
        <taxon>rosids</taxon>
        <taxon>malvids</taxon>
        <taxon>Malvales</taxon>
        <taxon>Malvaceae</taxon>
        <taxon>Malvoideae</taxon>
        <taxon>Gossypium</taxon>
    </lineage>
</organism>
<dbReference type="GO" id="GO:0006357">
    <property type="term" value="P:regulation of transcription by RNA polymerase II"/>
    <property type="evidence" value="ECO:0007669"/>
    <property type="project" value="TreeGrafter"/>
</dbReference>